<keyword evidence="4" id="KW-1185">Reference proteome</keyword>
<dbReference type="GO" id="GO:0006631">
    <property type="term" value="P:fatty acid metabolic process"/>
    <property type="evidence" value="ECO:0007669"/>
    <property type="project" value="TreeGrafter"/>
</dbReference>
<dbReference type="OrthoDB" id="7482721at2759"/>
<evidence type="ECO:0000313" key="4">
    <source>
        <dbReference type="Proteomes" id="UP000269721"/>
    </source>
</evidence>
<dbReference type="PANTHER" id="PTHR43981:SF2">
    <property type="entry name" value="ENOYL-[ACYL-CARRIER-PROTEIN] REDUCTASE, MITOCHONDRIAL"/>
    <property type="match status" value="1"/>
</dbReference>
<evidence type="ECO:0000313" key="3">
    <source>
        <dbReference type="EMBL" id="RKO85016.1"/>
    </source>
</evidence>
<evidence type="ECO:0000256" key="2">
    <source>
        <dbReference type="ARBA" id="ARBA00023002"/>
    </source>
</evidence>
<gene>
    <name evidence="3" type="ORF">BDK51DRAFT_24267</name>
</gene>
<dbReference type="InterPro" id="IPR051034">
    <property type="entry name" value="Mito_Enoyl-ACP_Reductase"/>
</dbReference>
<sequence length="195" mass="20111">LLDKANVPKGEWLVQNASGSALAKMLIGVAKSKGIKTINIVRRTAQIPEIGGDVVLSSENKTPQELADAIQAAIGGARPYAALDAVGGSASHALSLAVRDHGTVITYGVLDGGLVTLSGLAALMRGIIHTGYAVNQDARNLTVEGRHAFCTEALDLMAKGHMVADAGLKYSLEQVIEAVAKSGEAAKGGKVLLYN</sequence>
<accession>A0A4P9W4B6</accession>
<dbReference type="InterPro" id="IPR036291">
    <property type="entry name" value="NAD(P)-bd_dom_sf"/>
</dbReference>
<keyword evidence="1" id="KW-0521">NADP</keyword>
<dbReference type="Proteomes" id="UP000269721">
    <property type="component" value="Unassembled WGS sequence"/>
</dbReference>
<dbReference type="PANTHER" id="PTHR43981">
    <property type="entry name" value="ENOYL-[ACYL-CARRIER-PROTEIN] REDUCTASE, MITOCHONDRIAL"/>
    <property type="match status" value="1"/>
</dbReference>
<keyword evidence="2" id="KW-0560">Oxidoreductase</keyword>
<name>A0A4P9W4B6_9FUNG</name>
<evidence type="ECO:0008006" key="5">
    <source>
        <dbReference type="Google" id="ProtNLM"/>
    </source>
</evidence>
<dbReference type="Gene3D" id="3.40.50.720">
    <property type="entry name" value="NAD(P)-binding Rossmann-like Domain"/>
    <property type="match status" value="1"/>
</dbReference>
<dbReference type="GO" id="GO:0005739">
    <property type="term" value="C:mitochondrion"/>
    <property type="evidence" value="ECO:0007669"/>
    <property type="project" value="TreeGrafter"/>
</dbReference>
<protein>
    <recommendedName>
        <fullName evidence="5">Alcohol dehydrogenase-like C-terminal domain-containing protein</fullName>
    </recommendedName>
</protein>
<dbReference type="Gene3D" id="3.90.180.10">
    <property type="entry name" value="Medium-chain alcohol dehydrogenases, catalytic domain"/>
    <property type="match status" value="1"/>
</dbReference>
<dbReference type="Pfam" id="PF13602">
    <property type="entry name" value="ADH_zinc_N_2"/>
    <property type="match status" value="1"/>
</dbReference>
<feature type="non-terminal residue" evidence="3">
    <location>
        <position position="1"/>
    </location>
</feature>
<reference evidence="4" key="1">
    <citation type="journal article" date="2018" name="Nat. Microbiol.">
        <title>Leveraging single-cell genomics to expand the fungal tree of life.</title>
        <authorList>
            <person name="Ahrendt S.R."/>
            <person name="Quandt C.A."/>
            <person name="Ciobanu D."/>
            <person name="Clum A."/>
            <person name="Salamov A."/>
            <person name="Andreopoulos B."/>
            <person name="Cheng J.F."/>
            <person name="Woyke T."/>
            <person name="Pelin A."/>
            <person name="Henrissat B."/>
            <person name="Reynolds N.K."/>
            <person name="Benny G.L."/>
            <person name="Smith M.E."/>
            <person name="James T.Y."/>
            <person name="Grigoriev I.V."/>
        </authorList>
    </citation>
    <scope>NUCLEOTIDE SEQUENCE [LARGE SCALE GENOMIC DNA]</scope>
</reference>
<dbReference type="SUPFAM" id="SSF51735">
    <property type="entry name" value="NAD(P)-binding Rossmann-fold domains"/>
    <property type="match status" value="1"/>
</dbReference>
<proteinExistence type="predicted"/>
<evidence type="ECO:0000256" key="1">
    <source>
        <dbReference type="ARBA" id="ARBA00022857"/>
    </source>
</evidence>
<organism evidence="3 4">
    <name type="scientific">Blyttiomyces helicus</name>
    <dbReference type="NCBI Taxonomy" id="388810"/>
    <lineage>
        <taxon>Eukaryota</taxon>
        <taxon>Fungi</taxon>
        <taxon>Fungi incertae sedis</taxon>
        <taxon>Chytridiomycota</taxon>
        <taxon>Chytridiomycota incertae sedis</taxon>
        <taxon>Chytridiomycetes</taxon>
        <taxon>Chytridiomycetes incertae sedis</taxon>
        <taxon>Blyttiomyces</taxon>
    </lineage>
</organism>
<dbReference type="AlphaFoldDB" id="A0A4P9W4B6"/>
<dbReference type="GO" id="GO:0016491">
    <property type="term" value="F:oxidoreductase activity"/>
    <property type="evidence" value="ECO:0007669"/>
    <property type="project" value="UniProtKB-KW"/>
</dbReference>
<dbReference type="EMBL" id="KZ999494">
    <property type="protein sequence ID" value="RKO85016.1"/>
    <property type="molecule type" value="Genomic_DNA"/>
</dbReference>